<gene>
    <name evidence="1" type="ORF">RF819_03510</name>
</gene>
<dbReference type="Proteomes" id="UP000190750">
    <property type="component" value="Unassembled WGS sequence"/>
</dbReference>
<proteinExistence type="predicted"/>
<accession>A0A1T1APA3</accession>
<reference evidence="1 2" key="1">
    <citation type="submission" date="2017-01" db="EMBL/GenBank/DDBJ databases">
        <title>Genome sequencing of Rhodoferax fermentans JCM 7819.</title>
        <authorList>
            <person name="Kim Y.J."/>
            <person name="Farh M.E.-A."/>
            <person name="Yang D.-C."/>
        </authorList>
    </citation>
    <scope>NUCLEOTIDE SEQUENCE [LARGE SCALE GENOMIC DNA]</scope>
    <source>
        <strain evidence="1 2">JCM 7819</strain>
    </source>
</reference>
<dbReference type="RefSeq" id="WP_078363683.1">
    <property type="nucleotide sequence ID" value="NZ_MTJN01000002.1"/>
</dbReference>
<keyword evidence="2" id="KW-1185">Reference proteome</keyword>
<comment type="caution">
    <text evidence="1">The sequence shown here is derived from an EMBL/GenBank/DDBJ whole genome shotgun (WGS) entry which is preliminary data.</text>
</comment>
<organism evidence="1 2">
    <name type="scientific">Rhodoferax fermentans</name>
    <dbReference type="NCBI Taxonomy" id="28066"/>
    <lineage>
        <taxon>Bacteria</taxon>
        <taxon>Pseudomonadati</taxon>
        <taxon>Pseudomonadota</taxon>
        <taxon>Betaproteobacteria</taxon>
        <taxon>Burkholderiales</taxon>
        <taxon>Comamonadaceae</taxon>
        <taxon>Rhodoferax</taxon>
    </lineage>
</organism>
<evidence type="ECO:0008006" key="3">
    <source>
        <dbReference type="Google" id="ProtNLM"/>
    </source>
</evidence>
<dbReference type="STRING" id="28066.RF819_03510"/>
<dbReference type="OrthoDB" id="9154218at2"/>
<evidence type="ECO:0000313" key="1">
    <source>
        <dbReference type="EMBL" id="OOV05904.1"/>
    </source>
</evidence>
<evidence type="ECO:0000313" key="2">
    <source>
        <dbReference type="Proteomes" id="UP000190750"/>
    </source>
</evidence>
<name>A0A1T1APA3_RHOFE</name>
<protein>
    <recommendedName>
        <fullName evidence="3">DUF1127 domain-containing protein</fullName>
    </recommendedName>
</protein>
<dbReference type="EMBL" id="MTJN01000002">
    <property type="protein sequence ID" value="OOV05904.1"/>
    <property type="molecule type" value="Genomic_DNA"/>
</dbReference>
<dbReference type="AlphaFoldDB" id="A0A1T1APA3"/>
<sequence length="94" mass="10709">MNTLAQPCACRALPQDSTPSLIPRWIGAVHRFWAAWKAARRARRELSHLTALDGLNAETLKDIGAPEWLQAQEYQAQQRAHQGGLLERDSLHWR</sequence>